<evidence type="ECO:0000256" key="2">
    <source>
        <dbReference type="ARBA" id="ARBA00022786"/>
    </source>
</evidence>
<dbReference type="InterPro" id="IPR042299">
    <property type="entry name" value="Ufd1-like_Nn"/>
</dbReference>
<feature type="region of interest" description="Disordered" evidence="4">
    <location>
        <begin position="308"/>
        <end position="364"/>
    </location>
</feature>
<dbReference type="GO" id="GO:0006511">
    <property type="term" value="P:ubiquitin-dependent protein catabolic process"/>
    <property type="evidence" value="ECO:0007669"/>
    <property type="project" value="InterPro"/>
</dbReference>
<organism evidence="7">
    <name type="scientific">Blastobotrys adeninivorans</name>
    <name type="common">Yeast</name>
    <name type="synonym">Arxula adeninivorans</name>
    <dbReference type="NCBI Taxonomy" id="409370"/>
    <lineage>
        <taxon>Eukaryota</taxon>
        <taxon>Fungi</taxon>
        <taxon>Dikarya</taxon>
        <taxon>Ascomycota</taxon>
        <taxon>Saccharomycotina</taxon>
        <taxon>Dipodascomycetes</taxon>
        <taxon>Dipodascales</taxon>
        <taxon>Trichomonascaceae</taxon>
        <taxon>Blastobotrys</taxon>
    </lineage>
</organism>
<sequence>MGAWGASMGPQKFKQYFRCYPVAMMPGKSREELNYGGKIVMPPSALNKLTMLHITYPMMFELYSEETSTVTYAGVLEFIAEEGRVYLPQWIMDTLGVGPGSLLQVGSVDLPLGSFVKIEPQSVDFLDISDPKAVLENALRNFTTLTVNDIFQISYNDKVYSIKVLEAKPQSEHNSICVVETDLEVDFAPPVGYVEPSAAGTPSTSSVPSRAIGTPVGTMANSIGYNKLAQQDLLDERRKKDPFSGSGNKLSGKAVNEGAGLSENGTNGADGANGADGETLPSTSAPPLNLPFGQLFFGYPIVPLKHKDEEKEREANENTSANVHFKGAGQSLRQSKKRKDENKNLTDARRPRTTSNSPEVIEID</sequence>
<keyword evidence="2" id="KW-0833">Ubl conjugation pathway</keyword>
<dbReference type="AlphaFoldDB" id="A0A060TAW6"/>
<reference evidence="7" key="2">
    <citation type="submission" date="2014-06" db="EMBL/GenBank/DDBJ databases">
        <title>The complete genome of Blastobotrys (Arxula) adeninivorans LS3 - a yeast of biotechnological interest.</title>
        <authorList>
            <person name="Kunze G."/>
            <person name="Gaillardin C."/>
            <person name="Czernicka M."/>
            <person name="Durrens P."/>
            <person name="Martin T."/>
            <person name="Boer E."/>
            <person name="Gabaldon T."/>
            <person name="Cruz J."/>
            <person name="Talla E."/>
            <person name="Marck C."/>
            <person name="Goffeau A."/>
            <person name="Barbe V."/>
            <person name="Baret P."/>
            <person name="Baronian K."/>
            <person name="Beier S."/>
            <person name="Bleykasten C."/>
            <person name="Bode R."/>
            <person name="Casaregola S."/>
            <person name="Despons L."/>
            <person name="Fairhead C."/>
            <person name="Giersberg M."/>
            <person name="Gierski P."/>
            <person name="Hahnel U."/>
            <person name="Hartmann A."/>
            <person name="Jankowska D."/>
            <person name="Jubin C."/>
            <person name="Jung P."/>
            <person name="Lafontaine I."/>
            <person name="Leh-Louis V."/>
            <person name="Lemaire M."/>
            <person name="Marcet-Houben M."/>
            <person name="Mascher M."/>
            <person name="Morel G."/>
            <person name="Richard G.-F."/>
            <person name="Riechen J."/>
            <person name="Sacerdot C."/>
            <person name="Sarkar A."/>
            <person name="Savel G."/>
            <person name="Schacherer J."/>
            <person name="Sherman D."/>
            <person name="Straub M.-L."/>
            <person name="Stein N."/>
            <person name="Thierry A."/>
            <person name="Trautwein-Schult A."/>
            <person name="Westhof E."/>
            <person name="Worch S."/>
            <person name="Dujon B."/>
            <person name="Souciet J.-L."/>
            <person name="Wincker P."/>
            <person name="Scholz U."/>
            <person name="Neuveglise N."/>
        </authorList>
    </citation>
    <scope>NUCLEOTIDE SEQUENCE</scope>
    <source>
        <strain evidence="7">LS3</strain>
    </source>
</reference>
<evidence type="ECO:0000313" key="7">
    <source>
        <dbReference type="EMBL" id="CDP37949.1"/>
    </source>
</evidence>
<dbReference type="EMBL" id="HG937694">
    <property type="protein sequence ID" value="CDP37949.1"/>
    <property type="molecule type" value="Genomic_DNA"/>
</dbReference>
<evidence type="ECO:0000259" key="6">
    <source>
        <dbReference type="Pfam" id="PF24842"/>
    </source>
</evidence>
<dbReference type="GO" id="GO:0034098">
    <property type="term" value="C:VCP-NPL4-UFD1 AAA ATPase complex"/>
    <property type="evidence" value="ECO:0007669"/>
    <property type="project" value="TreeGrafter"/>
</dbReference>
<dbReference type="Pfam" id="PF03152">
    <property type="entry name" value="UFD1_N1"/>
    <property type="match status" value="1"/>
</dbReference>
<evidence type="ECO:0000256" key="4">
    <source>
        <dbReference type="SAM" id="MobiDB-lite"/>
    </source>
</evidence>
<dbReference type="FunFam" id="2.40.40.50:FF:000001">
    <property type="entry name" value="Ubiquitin fusion degradation protein 1 homolog"/>
    <property type="match status" value="1"/>
</dbReference>
<dbReference type="InterPro" id="IPR055418">
    <property type="entry name" value="UFD1_N2"/>
</dbReference>
<dbReference type="PANTHER" id="PTHR12555:SF13">
    <property type="entry name" value="UBIQUITIN RECOGNITION FACTOR IN ER-ASSOCIATED DEGRADATION PROTEIN 1"/>
    <property type="match status" value="1"/>
</dbReference>
<dbReference type="Gene3D" id="2.40.40.50">
    <property type="entry name" value="Ubiquitin fusion degradation protein UFD1, N-terminal domain"/>
    <property type="match status" value="1"/>
</dbReference>
<dbReference type="GO" id="GO:0031593">
    <property type="term" value="F:polyubiquitin modification-dependent protein binding"/>
    <property type="evidence" value="ECO:0007669"/>
    <property type="project" value="TreeGrafter"/>
</dbReference>
<accession>A0A060TAW6</accession>
<feature type="region of interest" description="Disordered" evidence="4">
    <location>
        <begin position="237"/>
        <end position="287"/>
    </location>
</feature>
<comment type="similarity">
    <text evidence="1">Belongs to the UFD1 family.</text>
</comment>
<evidence type="ECO:0000256" key="1">
    <source>
        <dbReference type="ARBA" id="ARBA00006043"/>
    </source>
</evidence>
<dbReference type="GO" id="GO:0036503">
    <property type="term" value="P:ERAD pathway"/>
    <property type="evidence" value="ECO:0007669"/>
    <property type="project" value="TreeGrafter"/>
</dbReference>
<feature type="domain" description="Ubiquitin fusion degradation protein UFD1 N-terminal subdomain 1" evidence="5">
    <location>
        <begin position="13"/>
        <end position="111"/>
    </location>
</feature>
<dbReference type="Gene3D" id="3.10.330.10">
    <property type="match status" value="1"/>
</dbReference>
<feature type="compositionally biased region" description="Low complexity" evidence="4">
    <location>
        <begin position="263"/>
        <end position="279"/>
    </location>
</feature>
<dbReference type="GO" id="GO:0032182">
    <property type="term" value="F:ubiquitin-like protein binding"/>
    <property type="evidence" value="ECO:0007669"/>
    <property type="project" value="UniProtKB-ARBA"/>
</dbReference>
<protein>
    <recommendedName>
        <fullName evidence="3">Ubiquitin fusion degradation protein 1</fullName>
    </recommendedName>
</protein>
<feature type="compositionally biased region" description="Basic and acidic residues" evidence="4">
    <location>
        <begin position="338"/>
        <end position="350"/>
    </location>
</feature>
<evidence type="ECO:0000259" key="5">
    <source>
        <dbReference type="Pfam" id="PF03152"/>
    </source>
</evidence>
<evidence type="ECO:0000256" key="3">
    <source>
        <dbReference type="ARBA" id="ARBA00074895"/>
    </source>
</evidence>
<reference evidence="7" key="1">
    <citation type="submission" date="2014-02" db="EMBL/GenBank/DDBJ databases">
        <authorList>
            <person name="Genoscope - CEA"/>
        </authorList>
    </citation>
    <scope>NUCLEOTIDE SEQUENCE</scope>
    <source>
        <strain evidence="7">LS3</strain>
    </source>
</reference>
<feature type="domain" description="Ubiquitin fusion degradation protein UFD1 N-terminal subdomain 2" evidence="6">
    <location>
        <begin position="113"/>
        <end position="190"/>
    </location>
</feature>
<dbReference type="PhylomeDB" id="A0A060TAW6"/>
<dbReference type="InterPro" id="IPR004854">
    <property type="entry name" value="Ufd1-like"/>
</dbReference>
<dbReference type="PANTHER" id="PTHR12555">
    <property type="entry name" value="UBIQUITIN FUSION DEGRADATON PROTEIN 1"/>
    <property type="match status" value="1"/>
</dbReference>
<name>A0A060TAW6_BLAAD</name>
<dbReference type="Pfam" id="PF24842">
    <property type="entry name" value="UFD1_N2"/>
    <property type="match status" value="1"/>
</dbReference>
<dbReference type="InterPro" id="IPR055417">
    <property type="entry name" value="UFD1_N1"/>
</dbReference>
<proteinExistence type="inferred from homology"/>
<gene>
    <name evidence="7" type="ORF">GNLVRS02_ARAD1D23408g</name>
</gene>